<evidence type="ECO:0000256" key="1">
    <source>
        <dbReference type="ARBA" id="ARBA00009798"/>
    </source>
</evidence>
<dbReference type="GO" id="GO:0016829">
    <property type="term" value="F:lyase activity"/>
    <property type="evidence" value="ECO:0007669"/>
    <property type="project" value="UniProtKB-KW"/>
</dbReference>
<dbReference type="InterPro" id="IPR036754">
    <property type="entry name" value="YbaK/aa-tRNA-synt-asso_dom_sf"/>
</dbReference>
<keyword evidence="6" id="KW-0067">ATP-binding</keyword>
<dbReference type="GO" id="GO:0006412">
    <property type="term" value="P:translation"/>
    <property type="evidence" value="ECO:0007669"/>
    <property type="project" value="UniProtKB-KW"/>
</dbReference>
<dbReference type="InterPro" id="IPR007214">
    <property type="entry name" value="YbaK/aa-tRNA-synth-assoc-dom"/>
</dbReference>
<name>A0A0N1FNV6_9PROT</name>
<comment type="caution">
    <text evidence="6">The sequence shown here is derived from an EMBL/GenBank/DDBJ whole genome shotgun (WGS) entry which is preliminary data.</text>
</comment>
<dbReference type="EC" id="4.2.-.-" evidence="4"/>
<evidence type="ECO:0000313" key="6">
    <source>
        <dbReference type="EMBL" id="KPH86791.1"/>
    </source>
</evidence>
<organism evidence="6 7">
    <name type="scientific">Komagataeibacter intermedius AF2</name>
    <dbReference type="NCBI Taxonomy" id="1458464"/>
    <lineage>
        <taxon>Bacteria</taxon>
        <taxon>Pseudomonadati</taxon>
        <taxon>Pseudomonadota</taxon>
        <taxon>Alphaproteobacteria</taxon>
        <taxon>Acetobacterales</taxon>
        <taxon>Acetobacteraceae</taxon>
        <taxon>Komagataeibacter</taxon>
    </lineage>
</organism>
<evidence type="ECO:0000256" key="3">
    <source>
        <dbReference type="ARBA" id="ARBA00023239"/>
    </source>
</evidence>
<feature type="domain" description="YbaK/aminoacyl-tRNA synthetase-associated" evidence="5">
    <location>
        <begin position="48"/>
        <end position="160"/>
    </location>
</feature>
<proteinExistence type="inferred from homology"/>
<keyword evidence="2 4" id="KW-0648">Protein biosynthesis</keyword>
<comment type="similarity">
    <text evidence="1 4">Belongs to the prolyl-tRNA editing family. YbaK/EbsC subfamily.</text>
</comment>
<dbReference type="Gene3D" id="3.90.960.10">
    <property type="entry name" value="YbaK/aminoacyl-tRNA synthetase-associated domain"/>
    <property type="match status" value="1"/>
</dbReference>
<dbReference type="PIRSF" id="PIRSF006181">
    <property type="entry name" value="EbsC_YbaK"/>
    <property type="match status" value="1"/>
</dbReference>
<dbReference type="PANTHER" id="PTHR30411:SF0">
    <property type="entry name" value="CYS-TRNA(PRO)_CYS-TRNA(CYS) DEACYLASE YBAK"/>
    <property type="match status" value="1"/>
</dbReference>
<dbReference type="EMBL" id="JUFX02000192">
    <property type="protein sequence ID" value="KPH86791.1"/>
    <property type="molecule type" value="Genomic_DNA"/>
</dbReference>
<evidence type="ECO:0000313" key="7">
    <source>
        <dbReference type="Proteomes" id="UP000031553"/>
    </source>
</evidence>
<evidence type="ECO:0000256" key="4">
    <source>
        <dbReference type="PIRNR" id="PIRNR006181"/>
    </source>
</evidence>
<dbReference type="Proteomes" id="UP000031553">
    <property type="component" value="Unassembled WGS sequence"/>
</dbReference>
<evidence type="ECO:0000259" key="5">
    <source>
        <dbReference type="Pfam" id="PF04073"/>
    </source>
</evidence>
<dbReference type="SUPFAM" id="SSF55826">
    <property type="entry name" value="YbaK/ProRS associated domain"/>
    <property type="match status" value="1"/>
</dbReference>
<gene>
    <name evidence="6" type="ORF">GLUCOINTEAF2_0200712</name>
</gene>
<protein>
    <recommendedName>
        <fullName evidence="4">Cys-tRNA(Pro)/Cys-tRNA(Cys) deacylase</fullName>
        <ecNumber evidence="4">4.2.-.-</ecNumber>
    </recommendedName>
</protein>
<dbReference type="GO" id="GO:0002161">
    <property type="term" value="F:aminoacyl-tRNA deacylase activity"/>
    <property type="evidence" value="ECO:0007669"/>
    <property type="project" value="InterPro"/>
</dbReference>
<dbReference type="InterPro" id="IPR004369">
    <property type="entry name" value="Prolyl-tRNA_editing_YbaK/EbsC"/>
</dbReference>
<keyword evidence="3 4" id="KW-0456">Lyase</keyword>
<accession>A0A0N1FNV6</accession>
<dbReference type="Pfam" id="PF04073">
    <property type="entry name" value="tRNA_edit"/>
    <property type="match status" value="1"/>
</dbReference>
<dbReference type="PANTHER" id="PTHR30411">
    <property type="entry name" value="CYTOPLASMIC PROTEIN"/>
    <property type="match status" value="1"/>
</dbReference>
<dbReference type="GO" id="GO:0005524">
    <property type="term" value="F:ATP binding"/>
    <property type="evidence" value="ECO:0007669"/>
    <property type="project" value="UniProtKB-KW"/>
</dbReference>
<reference evidence="6 7" key="1">
    <citation type="submission" date="2015-07" db="EMBL/GenBank/DDBJ databases">
        <title>Draft Genome Sequence of Komagataeibacter intermedius Strain AF2, Isolated from Kombucha Tea.</title>
        <authorList>
            <person name="Santos R.A."/>
            <person name="Berretta A.A."/>
            <person name="Barud H.S."/>
            <person name="Ribeiro S.J."/>
            <person name="Gonzalez-Garcia L.N."/>
            <person name="Zucchi T.D."/>
            <person name="Goldman G.H."/>
            <person name="Riano-Pachon D.M."/>
        </authorList>
    </citation>
    <scope>NUCLEOTIDE SEQUENCE [LARGE SCALE GENOMIC DNA]</scope>
    <source>
        <strain evidence="6 7">AF2</strain>
    </source>
</reference>
<sequence length="181" mass="19153">MKRGHTRDQREQNVTQQTKATEFLAAHGVPFSVHDYEYAPGGGLIGMQAAQSIGADPGCVLKTLVVEVDRRTPVCLVVPADHKVNFKKVAALFDGRNARMMSPEKSADLTGFRSGGTSPFGQEHQLPVVLSAAAMACPHVYINAGDQGLVVRITPADAQKAADAKVADISAPPAPAEPIKN</sequence>
<evidence type="ECO:0000256" key="2">
    <source>
        <dbReference type="ARBA" id="ARBA00022917"/>
    </source>
</evidence>
<dbReference type="AlphaFoldDB" id="A0A0N1FNV6"/>
<keyword evidence="6" id="KW-0547">Nucleotide-binding</keyword>